<organism evidence="5 6">
    <name type="scientific">Tetradesmus obliquus</name>
    <name type="common">Green alga</name>
    <name type="synonym">Acutodesmus obliquus</name>
    <dbReference type="NCBI Taxonomy" id="3088"/>
    <lineage>
        <taxon>Eukaryota</taxon>
        <taxon>Viridiplantae</taxon>
        <taxon>Chlorophyta</taxon>
        <taxon>core chlorophytes</taxon>
        <taxon>Chlorophyceae</taxon>
        <taxon>CS clade</taxon>
        <taxon>Sphaeropleales</taxon>
        <taxon>Scenedesmaceae</taxon>
        <taxon>Tetradesmus</taxon>
    </lineage>
</organism>
<evidence type="ECO:0000256" key="2">
    <source>
        <dbReference type="ARBA" id="ARBA00023043"/>
    </source>
</evidence>
<dbReference type="InterPro" id="IPR036770">
    <property type="entry name" value="Ankyrin_rpt-contain_sf"/>
</dbReference>
<dbReference type="EMBL" id="FNXT01001138">
    <property type="protein sequence ID" value="SZX72438.1"/>
    <property type="molecule type" value="Genomic_DNA"/>
</dbReference>
<dbReference type="InterPro" id="IPR050663">
    <property type="entry name" value="Ankyrin-SOCS_Box"/>
</dbReference>
<dbReference type="GO" id="GO:0005634">
    <property type="term" value="C:nucleus"/>
    <property type="evidence" value="ECO:0007669"/>
    <property type="project" value="TreeGrafter"/>
</dbReference>
<name>A0A383W459_TETOB</name>
<dbReference type="InterPro" id="IPR002110">
    <property type="entry name" value="Ankyrin_rpt"/>
</dbReference>
<dbReference type="STRING" id="3088.A0A383W459"/>
<dbReference type="PROSITE" id="PS50088">
    <property type="entry name" value="ANK_REPEAT"/>
    <property type="match status" value="2"/>
</dbReference>
<feature type="repeat" description="ANK" evidence="3">
    <location>
        <begin position="36"/>
        <end position="69"/>
    </location>
</feature>
<keyword evidence="2 3" id="KW-0040">ANK repeat</keyword>
<dbReference type="GO" id="GO:0045944">
    <property type="term" value="P:positive regulation of transcription by RNA polymerase II"/>
    <property type="evidence" value="ECO:0007669"/>
    <property type="project" value="TreeGrafter"/>
</dbReference>
<dbReference type="GO" id="GO:0000976">
    <property type="term" value="F:transcription cis-regulatory region binding"/>
    <property type="evidence" value="ECO:0007669"/>
    <property type="project" value="TreeGrafter"/>
</dbReference>
<keyword evidence="1" id="KW-0677">Repeat</keyword>
<feature type="compositionally biased region" description="Low complexity" evidence="4">
    <location>
        <begin position="153"/>
        <end position="167"/>
    </location>
</feature>
<dbReference type="PANTHER" id="PTHR24193:SF121">
    <property type="entry name" value="ADA2A-CONTAINING COMPLEX COMPONENT 3, ISOFORM D"/>
    <property type="match status" value="1"/>
</dbReference>
<evidence type="ECO:0000313" key="5">
    <source>
        <dbReference type="EMBL" id="SZX72438.1"/>
    </source>
</evidence>
<dbReference type="PROSITE" id="PS50297">
    <property type="entry name" value="ANK_REP_REGION"/>
    <property type="match status" value="1"/>
</dbReference>
<protein>
    <submittedName>
        <fullName evidence="5">Uncharacterized protein</fullName>
    </submittedName>
</protein>
<evidence type="ECO:0000256" key="1">
    <source>
        <dbReference type="ARBA" id="ARBA00022737"/>
    </source>
</evidence>
<dbReference type="SUPFAM" id="SSF48403">
    <property type="entry name" value="Ankyrin repeat"/>
    <property type="match status" value="1"/>
</dbReference>
<keyword evidence="6" id="KW-1185">Reference proteome</keyword>
<gene>
    <name evidence="5" type="ORF">BQ4739_LOCUS12619</name>
</gene>
<accession>A0A383W459</accession>
<dbReference type="Pfam" id="PF12796">
    <property type="entry name" value="Ank_2"/>
    <property type="match status" value="1"/>
</dbReference>
<dbReference type="AlphaFoldDB" id="A0A383W459"/>
<feature type="repeat" description="ANK" evidence="3">
    <location>
        <begin position="1"/>
        <end position="32"/>
    </location>
</feature>
<evidence type="ECO:0000256" key="3">
    <source>
        <dbReference type="PROSITE-ProRule" id="PRU00023"/>
    </source>
</evidence>
<evidence type="ECO:0000256" key="4">
    <source>
        <dbReference type="SAM" id="MobiDB-lite"/>
    </source>
</evidence>
<feature type="compositionally biased region" description="Low complexity" evidence="4">
    <location>
        <begin position="182"/>
        <end position="195"/>
    </location>
</feature>
<evidence type="ECO:0000313" key="6">
    <source>
        <dbReference type="Proteomes" id="UP000256970"/>
    </source>
</evidence>
<sequence>MSELHQAVMKSDLDAVKLLLCQEGIEVNSRDLSGALAFTPLHVAARRGDVKVLRCLLLDPPVDIEARDATKCTALRHSMGTGQLASATELLVAGADAKSGLLPFIMLDGYNHLIAFLQRTITELEVQLQPHRTLRQRLALLLHSHGIPPPSTQLQQQQGGQQQQQQQHICHVAPGQDRQELQQQQQQQKQQQQQQESPRLAMLRGAQRDAVELEQAAATIKLLRAELASVQQPISASMCHAIVSLVKACSECGDAADVACPCNG</sequence>
<dbReference type="PANTHER" id="PTHR24193">
    <property type="entry name" value="ANKYRIN REPEAT PROTEIN"/>
    <property type="match status" value="1"/>
</dbReference>
<dbReference type="Proteomes" id="UP000256970">
    <property type="component" value="Unassembled WGS sequence"/>
</dbReference>
<proteinExistence type="predicted"/>
<feature type="region of interest" description="Disordered" evidence="4">
    <location>
        <begin position="145"/>
        <end position="199"/>
    </location>
</feature>
<reference evidence="5 6" key="1">
    <citation type="submission" date="2016-10" db="EMBL/GenBank/DDBJ databases">
        <authorList>
            <person name="Cai Z."/>
        </authorList>
    </citation>
    <scope>NUCLEOTIDE SEQUENCE [LARGE SCALE GENOMIC DNA]</scope>
</reference>
<dbReference type="Gene3D" id="1.25.40.20">
    <property type="entry name" value="Ankyrin repeat-containing domain"/>
    <property type="match status" value="1"/>
</dbReference>